<keyword evidence="2" id="KW-0378">Hydrolase</keyword>
<sequence>MSRHIAAILSLDVVGYSARMAEDAEATLRDLQRILRTIVRPLIRESGGRVVKLMGDGALAEFGAAGDAIRATQSIQQAMRAEATQLRAGVHVGDVTVEGDDIFGDAVNIAARLQEAARPGGALVSRAAVEMAGGGIGVGLRPEGALRLKGLARPVEALALDLDAAERHETASALAASQQIRFATSRDGARLAWTAIGDGPALVKAPNWISHLECDWRTPFAGLLTTLTRGRRLIRFDQRGNGLSDRTVPELSVERFVDDLEAVFDAAGVERAPVFGLSQGAATAAAFAARHPERVSALICLGGFAQGGHVRSEPRHAEFVAALDAMARTGWDDSYPSIRDHFARIISPGASAEDHRVLAEAMREMITAESFGRFRDVIGHLDVTAILPAIRCPALLLHAGGDRMHPLEQGRRLAAGIPDSRFVVLDSVNHLMPADDQAWPHATREIEAFLAQIG</sequence>
<dbReference type="GO" id="GO:0009190">
    <property type="term" value="P:cyclic nucleotide biosynthetic process"/>
    <property type="evidence" value="ECO:0007669"/>
    <property type="project" value="InterPro"/>
</dbReference>
<dbReference type="GO" id="GO:0035556">
    <property type="term" value="P:intracellular signal transduction"/>
    <property type="evidence" value="ECO:0007669"/>
    <property type="project" value="InterPro"/>
</dbReference>
<gene>
    <name evidence="2" type="ORF">G5B40_00455</name>
</gene>
<dbReference type="PRINTS" id="PR00111">
    <property type="entry name" value="ABHYDROLASE"/>
</dbReference>
<keyword evidence="3" id="KW-1185">Reference proteome</keyword>
<dbReference type="RefSeq" id="WP_165093675.1">
    <property type="nucleotide sequence ID" value="NZ_CP049056.1"/>
</dbReference>
<dbReference type="KEGG" id="hdh:G5B40_00455"/>
<dbReference type="InterPro" id="IPR001054">
    <property type="entry name" value="A/G_cyclase"/>
</dbReference>
<dbReference type="SUPFAM" id="SSF55073">
    <property type="entry name" value="Nucleotide cyclase"/>
    <property type="match status" value="1"/>
</dbReference>
<name>A0A7L5BTG8_9RHOB</name>
<accession>A0A7L5BTG8</accession>
<dbReference type="GO" id="GO:0016787">
    <property type="term" value="F:hydrolase activity"/>
    <property type="evidence" value="ECO:0007669"/>
    <property type="project" value="UniProtKB-KW"/>
</dbReference>
<dbReference type="PROSITE" id="PS50125">
    <property type="entry name" value="GUANYLATE_CYCLASE_2"/>
    <property type="match status" value="1"/>
</dbReference>
<proteinExistence type="predicted"/>
<dbReference type="GO" id="GO:0004016">
    <property type="term" value="F:adenylate cyclase activity"/>
    <property type="evidence" value="ECO:0007669"/>
    <property type="project" value="UniProtKB-ARBA"/>
</dbReference>
<dbReference type="CDD" id="cd07302">
    <property type="entry name" value="CHD"/>
    <property type="match status" value="1"/>
</dbReference>
<dbReference type="Gene3D" id="3.40.50.1820">
    <property type="entry name" value="alpha/beta hydrolase"/>
    <property type="match status" value="1"/>
</dbReference>
<dbReference type="PANTHER" id="PTHR43433:SF8">
    <property type="entry name" value="BIFUNCTIONAL LIPASE_ADENYLATE CYCLASE LIPJ"/>
    <property type="match status" value="1"/>
</dbReference>
<organism evidence="2 3">
    <name type="scientific">Pikeienuella piscinae</name>
    <dbReference type="NCBI Taxonomy" id="2748098"/>
    <lineage>
        <taxon>Bacteria</taxon>
        <taxon>Pseudomonadati</taxon>
        <taxon>Pseudomonadota</taxon>
        <taxon>Alphaproteobacteria</taxon>
        <taxon>Rhodobacterales</taxon>
        <taxon>Paracoccaceae</taxon>
        <taxon>Pikeienuella</taxon>
    </lineage>
</organism>
<dbReference type="AlphaFoldDB" id="A0A7L5BTG8"/>
<reference evidence="2 3" key="1">
    <citation type="submission" date="2020-02" db="EMBL/GenBank/DDBJ databases">
        <title>complete genome sequence of Rhodobacteraceae bacterium.</title>
        <authorList>
            <person name="Park J."/>
            <person name="Kim Y.-S."/>
            <person name="Kim K.-H."/>
        </authorList>
    </citation>
    <scope>NUCLEOTIDE SEQUENCE [LARGE SCALE GENOMIC DNA]</scope>
    <source>
        <strain evidence="2 3">RR4-56</strain>
    </source>
</reference>
<dbReference type="PANTHER" id="PTHR43433">
    <property type="entry name" value="HYDROLASE, ALPHA/BETA FOLD FAMILY PROTEIN"/>
    <property type="match status" value="1"/>
</dbReference>
<feature type="domain" description="Guanylate cyclase" evidence="1">
    <location>
        <begin position="7"/>
        <end position="114"/>
    </location>
</feature>
<dbReference type="Pfam" id="PF00211">
    <property type="entry name" value="Guanylate_cyc"/>
    <property type="match status" value="1"/>
</dbReference>
<dbReference type="SUPFAM" id="SSF53474">
    <property type="entry name" value="alpha/beta-Hydrolases"/>
    <property type="match status" value="1"/>
</dbReference>
<dbReference type="InterPro" id="IPR000073">
    <property type="entry name" value="AB_hydrolase_1"/>
</dbReference>
<evidence type="ECO:0000313" key="3">
    <source>
        <dbReference type="Proteomes" id="UP000503336"/>
    </source>
</evidence>
<dbReference type="Gene3D" id="3.30.70.1230">
    <property type="entry name" value="Nucleotide cyclase"/>
    <property type="match status" value="1"/>
</dbReference>
<dbReference type="InterPro" id="IPR050471">
    <property type="entry name" value="AB_hydrolase"/>
</dbReference>
<dbReference type="InterPro" id="IPR029058">
    <property type="entry name" value="AB_hydrolase_fold"/>
</dbReference>
<dbReference type="InterPro" id="IPR029787">
    <property type="entry name" value="Nucleotide_cyclase"/>
</dbReference>
<dbReference type="Proteomes" id="UP000503336">
    <property type="component" value="Chromosome"/>
</dbReference>
<dbReference type="Pfam" id="PF00561">
    <property type="entry name" value="Abhydrolase_1"/>
    <property type="match status" value="1"/>
</dbReference>
<dbReference type="EMBL" id="CP049056">
    <property type="protein sequence ID" value="QIE54043.1"/>
    <property type="molecule type" value="Genomic_DNA"/>
</dbReference>
<protein>
    <submittedName>
        <fullName evidence="2">Alpha/beta fold hydrolase</fullName>
    </submittedName>
</protein>
<evidence type="ECO:0000259" key="1">
    <source>
        <dbReference type="PROSITE" id="PS50125"/>
    </source>
</evidence>
<evidence type="ECO:0000313" key="2">
    <source>
        <dbReference type="EMBL" id="QIE54043.1"/>
    </source>
</evidence>